<feature type="region of interest" description="Disordered" evidence="1">
    <location>
        <begin position="74"/>
        <end position="99"/>
    </location>
</feature>
<evidence type="ECO:0000313" key="2">
    <source>
        <dbReference type="EMBL" id="GEU63458.1"/>
    </source>
</evidence>
<feature type="compositionally biased region" description="Polar residues" evidence="1">
    <location>
        <begin position="84"/>
        <end position="99"/>
    </location>
</feature>
<protein>
    <submittedName>
        <fullName evidence="2">Uncharacterized protein</fullName>
    </submittedName>
</protein>
<reference evidence="2" key="1">
    <citation type="journal article" date="2019" name="Sci. Rep.">
        <title>Draft genome of Tanacetum cinerariifolium, the natural source of mosquito coil.</title>
        <authorList>
            <person name="Yamashiro T."/>
            <person name="Shiraishi A."/>
            <person name="Satake H."/>
            <person name="Nakayama K."/>
        </authorList>
    </citation>
    <scope>NUCLEOTIDE SEQUENCE</scope>
</reference>
<dbReference type="AlphaFoldDB" id="A0A6L2LP50"/>
<name>A0A6L2LP50_TANCI</name>
<proteinExistence type="predicted"/>
<sequence>MTEPTMEEYMTKTREDYGLGIVREKFDKDAKFELKGLDVPTKEILDSKGGVPTMKADDAKKAVQEMAYYSKKWHHAASTKNKRNNTSDGLGVSQAQPNNLRREIKKVNESGYVAQVACELCDGPHSSKDCSLKEEGKTF</sequence>
<evidence type="ECO:0000256" key="1">
    <source>
        <dbReference type="SAM" id="MobiDB-lite"/>
    </source>
</evidence>
<accession>A0A6L2LP50</accession>
<gene>
    <name evidence="2" type="ORF">Tci_035436</name>
</gene>
<organism evidence="2">
    <name type="scientific">Tanacetum cinerariifolium</name>
    <name type="common">Dalmatian daisy</name>
    <name type="synonym">Chrysanthemum cinerariifolium</name>
    <dbReference type="NCBI Taxonomy" id="118510"/>
    <lineage>
        <taxon>Eukaryota</taxon>
        <taxon>Viridiplantae</taxon>
        <taxon>Streptophyta</taxon>
        <taxon>Embryophyta</taxon>
        <taxon>Tracheophyta</taxon>
        <taxon>Spermatophyta</taxon>
        <taxon>Magnoliopsida</taxon>
        <taxon>eudicotyledons</taxon>
        <taxon>Gunneridae</taxon>
        <taxon>Pentapetalae</taxon>
        <taxon>asterids</taxon>
        <taxon>campanulids</taxon>
        <taxon>Asterales</taxon>
        <taxon>Asteraceae</taxon>
        <taxon>Asteroideae</taxon>
        <taxon>Anthemideae</taxon>
        <taxon>Anthemidinae</taxon>
        <taxon>Tanacetum</taxon>
    </lineage>
</organism>
<comment type="caution">
    <text evidence="2">The sequence shown here is derived from an EMBL/GenBank/DDBJ whole genome shotgun (WGS) entry which is preliminary data.</text>
</comment>
<dbReference type="EMBL" id="BKCJ010004849">
    <property type="protein sequence ID" value="GEU63458.1"/>
    <property type="molecule type" value="Genomic_DNA"/>
</dbReference>
<feature type="compositionally biased region" description="Basic residues" evidence="1">
    <location>
        <begin position="74"/>
        <end position="83"/>
    </location>
</feature>